<dbReference type="Gene3D" id="6.10.140.70">
    <property type="match status" value="1"/>
</dbReference>
<dbReference type="AlphaFoldDB" id="A0A151IN33"/>
<dbReference type="SUPFAM" id="SSF47473">
    <property type="entry name" value="EF-hand"/>
    <property type="match status" value="1"/>
</dbReference>
<dbReference type="InterPro" id="IPR011992">
    <property type="entry name" value="EF-hand-dom_pair"/>
</dbReference>
<keyword evidence="3" id="KW-1185">Reference proteome</keyword>
<proteinExistence type="predicted"/>
<name>A0A151IN33_9HYME</name>
<dbReference type="STRING" id="456900.A0A151IN33"/>
<feature type="domain" description="EF-hand" evidence="1">
    <location>
        <begin position="21"/>
        <end position="60"/>
    </location>
</feature>
<dbReference type="Proteomes" id="UP000078542">
    <property type="component" value="Unassembled WGS sequence"/>
</dbReference>
<evidence type="ECO:0000313" key="3">
    <source>
        <dbReference type="Proteomes" id="UP000078542"/>
    </source>
</evidence>
<dbReference type="GO" id="GO:0016010">
    <property type="term" value="C:dystrophin-associated glycoprotein complex"/>
    <property type="evidence" value="ECO:0007669"/>
    <property type="project" value="UniProtKB-ARBA"/>
</dbReference>
<dbReference type="Pfam" id="PF09068">
    <property type="entry name" value="EF-hand_2"/>
    <property type="match status" value="1"/>
</dbReference>
<accession>A0A151IN33</accession>
<dbReference type="InterPro" id="IPR015153">
    <property type="entry name" value="EF-hand_dom_typ1"/>
</dbReference>
<dbReference type="EMBL" id="KQ976997">
    <property type="protein sequence ID" value="KYN06569.1"/>
    <property type="molecule type" value="Genomic_DNA"/>
</dbReference>
<protein>
    <submittedName>
        <fullName evidence="2">Dystrobrevin beta</fullName>
    </submittedName>
</protein>
<evidence type="ECO:0000259" key="1">
    <source>
        <dbReference type="Pfam" id="PF09068"/>
    </source>
</evidence>
<reference evidence="2 3" key="1">
    <citation type="submission" date="2016-03" db="EMBL/GenBank/DDBJ databases">
        <title>Cyphomyrmex costatus WGS genome.</title>
        <authorList>
            <person name="Nygaard S."/>
            <person name="Hu H."/>
            <person name="Boomsma J."/>
            <person name="Zhang G."/>
        </authorList>
    </citation>
    <scope>NUCLEOTIDE SEQUENCE [LARGE SCALE GENOMIC DNA]</scope>
    <source>
        <strain evidence="2">MS0001</strain>
        <tissue evidence="2">Whole body</tissue>
    </source>
</reference>
<sequence length="64" mass="7304">MAEEGAGGSGNGSSGETSRLQLLQEMRQQNFDTIRFASYRTACKLRFIQKKVHREYTHFSTAYI</sequence>
<gene>
    <name evidence="2" type="ORF">ALC62_02483</name>
</gene>
<organism evidence="2 3">
    <name type="scientific">Cyphomyrmex costatus</name>
    <dbReference type="NCBI Taxonomy" id="456900"/>
    <lineage>
        <taxon>Eukaryota</taxon>
        <taxon>Metazoa</taxon>
        <taxon>Ecdysozoa</taxon>
        <taxon>Arthropoda</taxon>
        <taxon>Hexapoda</taxon>
        <taxon>Insecta</taxon>
        <taxon>Pterygota</taxon>
        <taxon>Neoptera</taxon>
        <taxon>Endopterygota</taxon>
        <taxon>Hymenoptera</taxon>
        <taxon>Apocrita</taxon>
        <taxon>Aculeata</taxon>
        <taxon>Formicoidea</taxon>
        <taxon>Formicidae</taxon>
        <taxon>Myrmicinae</taxon>
        <taxon>Cyphomyrmex</taxon>
    </lineage>
</organism>
<evidence type="ECO:0000313" key="2">
    <source>
        <dbReference type="EMBL" id="KYN06569.1"/>
    </source>
</evidence>